<dbReference type="SUPFAM" id="SSF54862">
    <property type="entry name" value="4Fe-4S ferredoxins"/>
    <property type="match status" value="1"/>
</dbReference>
<dbReference type="RefSeq" id="WP_092074464.1">
    <property type="nucleotide sequence ID" value="NZ_FNHB01000009.1"/>
</dbReference>
<protein>
    <submittedName>
        <fullName evidence="6">Iron only hydrogenase large subunit, C-terminal domain</fullName>
    </submittedName>
</protein>
<dbReference type="InterPro" id="IPR009016">
    <property type="entry name" value="Fe_hydrogenase"/>
</dbReference>
<dbReference type="PROSITE" id="PS51379">
    <property type="entry name" value="4FE4S_FER_2"/>
    <property type="match status" value="2"/>
</dbReference>
<dbReference type="InterPro" id="IPR017896">
    <property type="entry name" value="4Fe4S_Fe-S-bd"/>
</dbReference>
<evidence type="ECO:0000256" key="2">
    <source>
        <dbReference type="ARBA" id="ARBA00023004"/>
    </source>
</evidence>
<reference evidence="6 7" key="1">
    <citation type="submission" date="2016-10" db="EMBL/GenBank/DDBJ databases">
        <authorList>
            <person name="de Groot N.N."/>
        </authorList>
    </citation>
    <scope>NUCLEOTIDE SEQUENCE [LARGE SCALE GENOMIC DNA]</scope>
    <source>
        <strain evidence="6 7">DSM 1736</strain>
    </source>
</reference>
<evidence type="ECO:0000256" key="4">
    <source>
        <dbReference type="SAM" id="MobiDB-lite"/>
    </source>
</evidence>
<dbReference type="Proteomes" id="UP000214880">
    <property type="component" value="Unassembled WGS sequence"/>
</dbReference>
<gene>
    <name evidence="6" type="ORF">SAMN04488502_109110</name>
</gene>
<organism evidence="6 7">
    <name type="scientific">Dendrosporobacter quercicolus</name>
    <dbReference type="NCBI Taxonomy" id="146817"/>
    <lineage>
        <taxon>Bacteria</taxon>
        <taxon>Bacillati</taxon>
        <taxon>Bacillota</taxon>
        <taxon>Negativicutes</taxon>
        <taxon>Selenomonadales</taxon>
        <taxon>Sporomusaceae</taxon>
        <taxon>Dendrosporobacter</taxon>
    </lineage>
</organism>
<dbReference type="Gene3D" id="3.30.70.20">
    <property type="match status" value="1"/>
</dbReference>
<evidence type="ECO:0000313" key="7">
    <source>
        <dbReference type="Proteomes" id="UP000214880"/>
    </source>
</evidence>
<keyword evidence="1" id="KW-0479">Metal-binding</keyword>
<accession>A0A1G9XHP6</accession>
<dbReference type="Gene3D" id="3.40.950.10">
    <property type="entry name" value="Fe-only Hydrogenase (Larger Subunit), Chain L, domain 3"/>
    <property type="match status" value="1"/>
</dbReference>
<keyword evidence="2" id="KW-0408">Iron</keyword>
<dbReference type="GO" id="GO:0046872">
    <property type="term" value="F:metal ion binding"/>
    <property type="evidence" value="ECO:0007669"/>
    <property type="project" value="UniProtKB-KW"/>
</dbReference>
<feature type="compositionally biased region" description="Polar residues" evidence="4">
    <location>
        <begin position="1"/>
        <end position="11"/>
    </location>
</feature>
<feature type="region of interest" description="Disordered" evidence="4">
    <location>
        <begin position="1"/>
        <end position="21"/>
    </location>
</feature>
<dbReference type="Pfam" id="PF02906">
    <property type="entry name" value="Fe_hyd_lg_C"/>
    <property type="match status" value="1"/>
</dbReference>
<name>A0A1G9XHP6_9FIRM</name>
<keyword evidence="3" id="KW-0411">Iron-sulfur</keyword>
<evidence type="ECO:0000256" key="1">
    <source>
        <dbReference type="ARBA" id="ARBA00022723"/>
    </source>
</evidence>
<dbReference type="STRING" id="146817.SAMN04488502_109110"/>
<dbReference type="PROSITE" id="PS00198">
    <property type="entry name" value="4FE4S_FER_1"/>
    <property type="match status" value="1"/>
</dbReference>
<feature type="domain" description="4Fe-4S ferredoxin-type" evidence="5">
    <location>
        <begin position="21"/>
        <end position="51"/>
    </location>
</feature>
<evidence type="ECO:0000313" key="6">
    <source>
        <dbReference type="EMBL" id="SDM96362.1"/>
    </source>
</evidence>
<dbReference type="InterPro" id="IPR017900">
    <property type="entry name" value="4Fe4S_Fe_S_CS"/>
</dbReference>
<evidence type="ECO:0000256" key="3">
    <source>
        <dbReference type="ARBA" id="ARBA00023014"/>
    </source>
</evidence>
<keyword evidence="7" id="KW-1185">Reference proteome</keyword>
<dbReference type="InterPro" id="IPR004108">
    <property type="entry name" value="Fe_hydrogenase_lsu_C"/>
</dbReference>
<sequence length="369" mass="40151">MLCDSEQTGGSQAVAGSKGRRGMLASPSECLDCRSCLRDCPLPKAIAAGAAGKTAPAPGCIDCGVCLRNCPQQAIDYRDDLELFLADLARGTPVSLLVAPAVRRHFSDYRQVFGFLHSLGVKKFYNVLLRADITIWAYVRILGGAYGKPFISSPCAAVTNYILNYAPALRPHLMPVYSPLVCSAVFLQKYRQLEDELAFLSPCIAKRAEIRQSGGKVRYSVTIGKLKQYLTERAIDLSRYEAVDFADGSEGQGVTLGTGQSVCSSLKKHLPDRRFRKISGNELVYRYLTEYEAALRAGGSLPDLLEVYNCAAGCDSGTGTGGLSPGPPPARLENNGWQQEVAAAFHYFNNTLDLADFVWPEIAKDRRGM</sequence>
<evidence type="ECO:0000259" key="5">
    <source>
        <dbReference type="PROSITE" id="PS51379"/>
    </source>
</evidence>
<dbReference type="SUPFAM" id="SSF53920">
    <property type="entry name" value="Fe-only hydrogenase"/>
    <property type="match status" value="1"/>
</dbReference>
<dbReference type="GO" id="GO:0051536">
    <property type="term" value="F:iron-sulfur cluster binding"/>
    <property type="evidence" value="ECO:0007669"/>
    <property type="project" value="UniProtKB-KW"/>
</dbReference>
<dbReference type="EMBL" id="FNHB01000009">
    <property type="protein sequence ID" value="SDM96362.1"/>
    <property type="molecule type" value="Genomic_DNA"/>
</dbReference>
<dbReference type="OrthoDB" id="9798098at2"/>
<feature type="domain" description="4Fe-4S ferredoxin-type" evidence="5">
    <location>
        <begin position="52"/>
        <end position="80"/>
    </location>
</feature>
<proteinExistence type="predicted"/>
<dbReference type="AlphaFoldDB" id="A0A1G9XHP6"/>